<keyword evidence="1" id="KW-0175">Coiled coil</keyword>
<reference evidence="2 3" key="1">
    <citation type="submission" date="2020-06" db="EMBL/GenBank/DDBJ databases">
        <authorList>
            <person name="Li R."/>
            <person name="Bekaert M."/>
        </authorList>
    </citation>
    <scope>NUCLEOTIDE SEQUENCE [LARGE SCALE GENOMIC DNA]</scope>
    <source>
        <strain evidence="3">wild</strain>
    </source>
</reference>
<name>A0A6J7ZWK5_MYTCO</name>
<dbReference type="AlphaFoldDB" id="A0A6J7ZWK5"/>
<dbReference type="EMBL" id="CACVKT020000163">
    <property type="protein sequence ID" value="CAC5356662.1"/>
    <property type="molecule type" value="Genomic_DNA"/>
</dbReference>
<evidence type="ECO:0000256" key="1">
    <source>
        <dbReference type="SAM" id="Coils"/>
    </source>
</evidence>
<keyword evidence="3" id="KW-1185">Reference proteome</keyword>
<gene>
    <name evidence="2" type="ORF">MCOR_695</name>
</gene>
<dbReference type="Proteomes" id="UP000507470">
    <property type="component" value="Unassembled WGS sequence"/>
</dbReference>
<sequence length="177" mass="20756">MLSSSVNRTGDDAGRELLDHLHSISPNPRMTPQDVEMMKRFLKAKFSDESLMIGFHKIRQMQQRPTLEQYCHFMINFEGENNIKKSLDELIAENMNLRMDKDGYMRCFQVLREQIVTRNAQLSTCSTEKEQLAREKEQLAREKEQIARDKEQLANENLMLKAQMVQMGNRAESQRSE</sequence>
<proteinExistence type="predicted"/>
<protein>
    <submittedName>
        <fullName evidence="2">Uncharacterized protein</fullName>
    </submittedName>
</protein>
<evidence type="ECO:0000313" key="2">
    <source>
        <dbReference type="EMBL" id="CAC5356662.1"/>
    </source>
</evidence>
<feature type="coiled-coil region" evidence="1">
    <location>
        <begin position="122"/>
        <end position="163"/>
    </location>
</feature>
<organism evidence="2 3">
    <name type="scientific">Mytilus coruscus</name>
    <name type="common">Sea mussel</name>
    <dbReference type="NCBI Taxonomy" id="42192"/>
    <lineage>
        <taxon>Eukaryota</taxon>
        <taxon>Metazoa</taxon>
        <taxon>Spiralia</taxon>
        <taxon>Lophotrochozoa</taxon>
        <taxon>Mollusca</taxon>
        <taxon>Bivalvia</taxon>
        <taxon>Autobranchia</taxon>
        <taxon>Pteriomorphia</taxon>
        <taxon>Mytilida</taxon>
        <taxon>Mytiloidea</taxon>
        <taxon>Mytilidae</taxon>
        <taxon>Mytilinae</taxon>
        <taxon>Mytilus</taxon>
    </lineage>
</organism>
<accession>A0A6J7ZWK5</accession>
<evidence type="ECO:0000313" key="3">
    <source>
        <dbReference type="Proteomes" id="UP000507470"/>
    </source>
</evidence>